<dbReference type="AlphaFoldDB" id="Q20YK3"/>
<dbReference type="HOGENOM" id="CLU_2587438_0_0_5"/>
<organism evidence="1">
    <name type="scientific">Rhodopseudomonas palustris (strain BisB18)</name>
    <dbReference type="NCBI Taxonomy" id="316056"/>
    <lineage>
        <taxon>Bacteria</taxon>
        <taxon>Pseudomonadati</taxon>
        <taxon>Pseudomonadota</taxon>
        <taxon>Alphaproteobacteria</taxon>
        <taxon>Hyphomicrobiales</taxon>
        <taxon>Nitrobacteraceae</taxon>
        <taxon>Rhodopseudomonas</taxon>
    </lineage>
</organism>
<sequence>MPQAEPIARRSHRRGNLPSTCDDLALAAAGDGRANAAALGHSSLDHRYENREPRRLLARRNSPCVAARVMLFSGRLRCLW</sequence>
<reference evidence="1" key="1">
    <citation type="submission" date="2006-03" db="EMBL/GenBank/DDBJ databases">
        <title>Complete sequence of Rhodopseudomonas palustris BisB18.</title>
        <authorList>
            <consortium name="US DOE Joint Genome Institute"/>
            <person name="Copeland A."/>
            <person name="Lucas S."/>
            <person name="Lapidus A."/>
            <person name="Barry K."/>
            <person name="Detter J.C."/>
            <person name="Glavina del Rio T."/>
            <person name="Hammon N."/>
            <person name="Israni S."/>
            <person name="Dalin E."/>
            <person name="Tice H."/>
            <person name="Pitluck S."/>
            <person name="Chain P."/>
            <person name="Malfatti S."/>
            <person name="Shin M."/>
            <person name="Vergez L."/>
            <person name="Schmutz J."/>
            <person name="Larimer F."/>
            <person name="Land M."/>
            <person name="Hauser L."/>
            <person name="Pelletier D.A."/>
            <person name="Kyrpides N."/>
            <person name="Anderson I."/>
            <person name="Oda Y."/>
            <person name="Harwood C.S."/>
            <person name="Richardson P."/>
        </authorList>
    </citation>
    <scope>NUCLEOTIDE SEQUENCE [LARGE SCALE GENOMIC DNA]</scope>
    <source>
        <strain evidence="1">BisB18</strain>
    </source>
</reference>
<dbReference type="EMBL" id="CP000301">
    <property type="protein sequence ID" value="ABD89783.1"/>
    <property type="molecule type" value="Genomic_DNA"/>
</dbReference>
<protein>
    <submittedName>
        <fullName evidence="1">Uncharacterized protein</fullName>
    </submittedName>
</protein>
<dbReference type="KEGG" id="rpc:RPC_4259"/>
<evidence type="ECO:0000313" key="1">
    <source>
        <dbReference type="EMBL" id="ABD89783.1"/>
    </source>
</evidence>
<gene>
    <name evidence="1" type="ordered locus">RPC_4259</name>
</gene>
<name>Q20YK3_RHOPB</name>
<proteinExistence type="predicted"/>
<accession>Q20YK3</accession>